<name>A0A239AAK5_9PSEU</name>
<reference evidence="2" key="1">
    <citation type="submission" date="2017-06" db="EMBL/GenBank/DDBJ databases">
        <authorList>
            <person name="Varghese N."/>
            <person name="Submissions S."/>
        </authorList>
    </citation>
    <scope>NUCLEOTIDE SEQUENCE [LARGE SCALE GENOMIC DNA]</scope>
    <source>
        <strain evidence="2">DSM 45207</strain>
    </source>
</reference>
<gene>
    <name evidence="1" type="ORF">SAMN06265360_1351</name>
</gene>
<proteinExistence type="predicted"/>
<sequence length="131" mass="14642">MEILEAFDATGSYRAAAELAGCDHHTVRRYVALRGKGQPGQRARPAGLIDEFLPKLEELVERSQGKIRADVAHEKLAAMGYAGSPRTTRRAVAVAKRAWRAGHRRVYRPWIPEPGLWLQFDWGQGPRIGGR</sequence>
<dbReference type="AlphaFoldDB" id="A0A239AAK5"/>
<feature type="non-terminal residue" evidence="1">
    <location>
        <position position="131"/>
    </location>
</feature>
<organism evidence="1 2">
    <name type="scientific">Haloechinothrix alba</name>
    <dbReference type="NCBI Taxonomy" id="664784"/>
    <lineage>
        <taxon>Bacteria</taxon>
        <taxon>Bacillati</taxon>
        <taxon>Actinomycetota</taxon>
        <taxon>Actinomycetes</taxon>
        <taxon>Pseudonocardiales</taxon>
        <taxon>Pseudonocardiaceae</taxon>
        <taxon>Haloechinothrix</taxon>
    </lineage>
</organism>
<evidence type="ECO:0000313" key="1">
    <source>
        <dbReference type="EMBL" id="SNR92655.1"/>
    </source>
</evidence>
<evidence type="ECO:0000313" key="2">
    <source>
        <dbReference type="Proteomes" id="UP000198348"/>
    </source>
</evidence>
<dbReference type="Proteomes" id="UP000198348">
    <property type="component" value="Unassembled WGS sequence"/>
</dbReference>
<accession>A0A239AAK5</accession>
<evidence type="ECO:0008006" key="3">
    <source>
        <dbReference type="Google" id="ProtNLM"/>
    </source>
</evidence>
<keyword evidence="2" id="KW-1185">Reference proteome</keyword>
<protein>
    <recommendedName>
        <fullName evidence="3">Transposase</fullName>
    </recommendedName>
</protein>
<dbReference type="EMBL" id="FZNW01000035">
    <property type="protein sequence ID" value="SNR92655.1"/>
    <property type="molecule type" value="Genomic_DNA"/>
</dbReference>